<evidence type="ECO:0000313" key="3">
    <source>
        <dbReference type="Proteomes" id="UP000486351"/>
    </source>
</evidence>
<proteinExistence type="predicted"/>
<dbReference type="AlphaFoldDB" id="A0A6G0SE65"/>
<feature type="compositionally biased region" description="Basic and acidic residues" evidence="1">
    <location>
        <begin position="48"/>
        <end position="58"/>
    </location>
</feature>
<dbReference type="Proteomes" id="UP000486351">
    <property type="component" value="Unassembled WGS sequence"/>
</dbReference>
<comment type="caution">
    <text evidence="2">The sequence shown here is derived from an EMBL/GenBank/DDBJ whole genome shotgun (WGS) entry which is preliminary data.</text>
</comment>
<accession>A0A6G0SE65</accession>
<sequence length="235" mass="23983">MAKIWKTGVAHSAALRGMPPVSSSRSRGRKPRSAANLRARKKARAARRRDAAEGEHTASRTPSEGTTAEDRASEAAGTSMSEASEPGERPQGKARKSVSGVTKVSVVCDNHAAIQEAVQPGASSGPAVKPGDDGLNCVADGDGACIICANSNNHAVADCANCNCRRVGAVHKTGDCVAIQDAVATDQAAIDTDPDASSTNQTTANTDPDTTSTTQPTADTDPDATSTTQPTVSTD</sequence>
<dbReference type="EMBL" id="QXFY01000108">
    <property type="protein sequence ID" value="KAE9356636.1"/>
    <property type="molecule type" value="Genomic_DNA"/>
</dbReference>
<reference evidence="2 3" key="1">
    <citation type="submission" date="2018-09" db="EMBL/GenBank/DDBJ databases">
        <title>Genomic investigation of the strawberry pathogen Phytophthora fragariae indicates pathogenicity is determined by transcriptional variation in three key races.</title>
        <authorList>
            <person name="Adams T.M."/>
            <person name="Armitage A.D."/>
            <person name="Sobczyk M.K."/>
            <person name="Bates H.J."/>
            <person name="Dunwell J.M."/>
            <person name="Nellist C.F."/>
            <person name="Harrison R.J."/>
        </authorList>
    </citation>
    <scope>NUCLEOTIDE SEQUENCE [LARGE SCALE GENOMIC DNA]</scope>
    <source>
        <strain evidence="2 3">NOV-77</strain>
    </source>
</reference>
<protein>
    <submittedName>
        <fullName evidence="2">Uncharacterized protein</fullName>
    </submittedName>
</protein>
<gene>
    <name evidence="2" type="ORF">PF008_g3508</name>
</gene>
<feature type="region of interest" description="Disordered" evidence="1">
    <location>
        <begin position="190"/>
        <end position="235"/>
    </location>
</feature>
<feature type="compositionally biased region" description="Low complexity" evidence="1">
    <location>
        <begin position="16"/>
        <end position="25"/>
    </location>
</feature>
<feature type="compositionally biased region" description="Basic residues" evidence="1">
    <location>
        <begin position="26"/>
        <end position="47"/>
    </location>
</feature>
<name>A0A6G0SE65_9STRA</name>
<organism evidence="2 3">
    <name type="scientific">Phytophthora fragariae</name>
    <dbReference type="NCBI Taxonomy" id="53985"/>
    <lineage>
        <taxon>Eukaryota</taxon>
        <taxon>Sar</taxon>
        <taxon>Stramenopiles</taxon>
        <taxon>Oomycota</taxon>
        <taxon>Peronosporomycetes</taxon>
        <taxon>Peronosporales</taxon>
        <taxon>Peronosporaceae</taxon>
        <taxon>Phytophthora</taxon>
    </lineage>
</organism>
<evidence type="ECO:0000313" key="2">
    <source>
        <dbReference type="EMBL" id="KAE9356636.1"/>
    </source>
</evidence>
<feature type="compositionally biased region" description="Low complexity" evidence="1">
    <location>
        <begin position="199"/>
        <end position="235"/>
    </location>
</feature>
<evidence type="ECO:0000256" key="1">
    <source>
        <dbReference type="SAM" id="MobiDB-lite"/>
    </source>
</evidence>
<feature type="region of interest" description="Disordered" evidence="1">
    <location>
        <begin position="1"/>
        <end position="98"/>
    </location>
</feature>